<dbReference type="Proteomes" id="UP000249661">
    <property type="component" value="Unassembled WGS sequence"/>
</dbReference>
<reference evidence="1" key="1">
    <citation type="submission" date="2018-02" db="EMBL/GenBank/DDBJ databases">
        <title>The genomes of Aspergillus section Nigri reveals drivers in fungal speciation.</title>
        <authorList>
            <consortium name="DOE Joint Genome Institute"/>
            <person name="Vesth T.C."/>
            <person name="Nybo J."/>
            <person name="Theobald S."/>
            <person name="Brandl J."/>
            <person name="Frisvad J.C."/>
            <person name="Nielsen K.F."/>
            <person name="Lyhne E.K."/>
            <person name="Kogle M.E."/>
            <person name="Kuo A."/>
            <person name="Riley R."/>
            <person name="Clum A."/>
            <person name="Nolan M."/>
            <person name="Lipzen A."/>
            <person name="Salamov A."/>
            <person name="Henrissat B."/>
            <person name="Wiebenga A."/>
            <person name="De vries R.P."/>
            <person name="Grigoriev I.V."/>
            <person name="Mortensen U.H."/>
            <person name="Andersen M.R."/>
            <person name="Baker S.E."/>
        </authorList>
    </citation>
    <scope>NUCLEOTIDE SEQUENCE</scope>
    <source>
        <strain evidence="1">CBS 121060</strain>
    </source>
</reference>
<dbReference type="EMBL" id="KZ824935">
    <property type="protein sequence ID" value="RAH74602.1"/>
    <property type="molecule type" value="Genomic_DNA"/>
</dbReference>
<gene>
    <name evidence="1" type="ORF">BO66DRAFT_111380</name>
</gene>
<name>A0ACD1HLP0_9EURO</name>
<evidence type="ECO:0000313" key="2">
    <source>
        <dbReference type="Proteomes" id="UP000249661"/>
    </source>
</evidence>
<protein>
    <submittedName>
        <fullName evidence="1">Uncharacterized protein</fullName>
    </submittedName>
</protein>
<organism evidence="1 2">
    <name type="scientific">Aspergillus aculeatinus CBS 121060</name>
    <dbReference type="NCBI Taxonomy" id="1448322"/>
    <lineage>
        <taxon>Eukaryota</taxon>
        <taxon>Fungi</taxon>
        <taxon>Dikarya</taxon>
        <taxon>Ascomycota</taxon>
        <taxon>Pezizomycotina</taxon>
        <taxon>Eurotiomycetes</taxon>
        <taxon>Eurotiomycetidae</taxon>
        <taxon>Eurotiales</taxon>
        <taxon>Aspergillaceae</taxon>
        <taxon>Aspergillus</taxon>
        <taxon>Aspergillus subgen. Circumdati</taxon>
    </lineage>
</organism>
<proteinExistence type="predicted"/>
<evidence type="ECO:0000313" key="1">
    <source>
        <dbReference type="EMBL" id="RAH74602.1"/>
    </source>
</evidence>
<keyword evidence="2" id="KW-1185">Reference proteome</keyword>
<accession>A0ACD1HLP0</accession>
<sequence length="101" mass="11133">MVDERHRQPWDVNFHRCDIAHTCSIKSVCFRVPVTEHEQVFRAIVTGGSLSLYSGAATTLSSISGRQLSLDLLRPAGQSLDQIRSSMRDAVHSTGLPVPET</sequence>